<dbReference type="Gene3D" id="1.20.120.540">
    <property type="entry name" value="Voltage-gated potassium channels"/>
    <property type="match status" value="1"/>
</dbReference>
<feature type="transmembrane region" description="Helical" evidence="1">
    <location>
        <begin position="71"/>
        <end position="91"/>
    </location>
</feature>
<keyword evidence="1" id="KW-0472">Membrane</keyword>
<name>W2THA3_NECAM</name>
<evidence type="ECO:0000313" key="3">
    <source>
        <dbReference type="Proteomes" id="UP000053676"/>
    </source>
</evidence>
<dbReference type="InterPro" id="IPR027378">
    <property type="entry name" value="Nucleotide_channel_N"/>
</dbReference>
<proteinExistence type="predicted"/>
<evidence type="ECO:0000313" key="2">
    <source>
        <dbReference type="EMBL" id="ETN81435.1"/>
    </source>
</evidence>
<keyword evidence="3" id="KW-1185">Reference proteome</keyword>
<sequence length="147" mass="15919">MNVNLAITMTCMVNSTAIAIADDIDTGGDWSKDPNLTSAFGTSDTCSSAPGTRTVLDYGGSLVWNHAVQNLLFSASFWGALVTIIPAIFLVQRMNKKIVLMLCVANKHACATHVSDGKPCTTAPRARLNQRTLWISNIKRPSVCKEY</sequence>
<dbReference type="STRING" id="51031.W2THA3"/>
<dbReference type="Proteomes" id="UP000053676">
    <property type="component" value="Unassembled WGS sequence"/>
</dbReference>
<gene>
    <name evidence="2" type="ORF">NECAME_02115</name>
</gene>
<dbReference type="KEGG" id="nai:NECAME_02115"/>
<evidence type="ECO:0000256" key="1">
    <source>
        <dbReference type="SAM" id="Phobius"/>
    </source>
</evidence>
<dbReference type="OrthoDB" id="5855386at2759"/>
<accession>W2THA3</accession>
<keyword evidence="1" id="KW-0812">Transmembrane</keyword>
<organism evidence="2 3">
    <name type="scientific">Necator americanus</name>
    <name type="common">Human hookworm</name>
    <dbReference type="NCBI Taxonomy" id="51031"/>
    <lineage>
        <taxon>Eukaryota</taxon>
        <taxon>Metazoa</taxon>
        <taxon>Ecdysozoa</taxon>
        <taxon>Nematoda</taxon>
        <taxon>Chromadorea</taxon>
        <taxon>Rhabditida</taxon>
        <taxon>Rhabditina</taxon>
        <taxon>Rhabditomorpha</taxon>
        <taxon>Strongyloidea</taxon>
        <taxon>Ancylostomatidae</taxon>
        <taxon>Bunostominae</taxon>
        <taxon>Necator</taxon>
    </lineage>
</organism>
<dbReference type="AlphaFoldDB" id="W2THA3"/>
<dbReference type="EMBL" id="KI658727">
    <property type="protein sequence ID" value="ETN81435.1"/>
    <property type="molecule type" value="Genomic_DNA"/>
</dbReference>
<reference evidence="3" key="1">
    <citation type="journal article" date="2014" name="Nat. Genet.">
        <title>Genome of the human hookworm Necator americanus.</title>
        <authorList>
            <person name="Tang Y.T."/>
            <person name="Gao X."/>
            <person name="Rosa B.A."/>
            <person name="Abubucker S."/>
            <person name="Hallsworth-Pepin K."/>
            <person name="Martin J."/>
            <person name="Tyagi R."/>
            <person name="Heizer E."/>
            <person name="Zhang X."/>
            <person name="Bhonagiri-Palsikar V."/>
            <person name="Minx P."/>
            <person name="Warren W.C."/>
            <person name="Wang Q."/>
            <person name="Zhan B."/>
            <person name="Hotez P.J."/>
            <person name="Sternberg P.W."/>
            <person name="Dougall A."/>
            <person name="Gaze S.T."/>
            <person name="Mulvenna J."/>
            <person name="Sotillo J."/>
            <person name="Ranganathan S."/>
            <person name="Rabelo E.M."/>
            <person name="Wilson R.K."/>
            <person name="Felgner P.L."/>
            <person name="Bethony J."/>
            <person name="Hawdon J.M."/>
            <person name="Gasser R.B."/>
            <person name="Loukas A."/>
            <person name="Mitreva M."/>
        </authorList>
    </citation>
    <scope>NUCLEOTIDE SEQUENCE [LARGE SCALE GENOMIC DNA]</scope>
</reference>
<protein>
    <submittedName>
        <fullName evidence="2">Uncharacterized protein</fullName>
    </submittedName>
</protein>
<keyword evidence="1" id="KW-1133">Transmembrane helix</keyword>